<dbReference type="FunFam" id="3.40.50.300:FF:001170">
    <property type="entry name" value="DNA replication helicase Dna2"/>
    <property type="match status" value="1"/>
</dbReference>
<feature type="domain" description="DNA2 rift barrel" evidence="27">
    <location>
        <begin position="994"/>
        <end position="1096"/>
    </location>
</feature>
<evidence type="ECO:0000313" key="28">
    <source>
        <dbReference type="EnsemblMetazoa" id="G21536.1:cds"/>
    </source>
</evidence>
<comment type="function">
    <text evidence="22">Key enzyme involved in DNA replication and DNA repair. Involved in Okazaki fragments processing by cleaving long flaps that escape FEN1: flaps that are longer than 27 nucleotides are coated by replication protein A complex (RPA), leading to recruit DNA2 which cleaves the flap until it is too short to bind RPA and becomes a substrate for FEN1. Also involved in 5'-end resection of DNA during double-strand break (DSB) repair by mediating the cleavage of 5'-ssDNA.</text>
</comment>
<evidence type="ECO:0000259" key="24">
    <source>
        <dbReference type="Pfam" id="PF08696"/>
    </source>
</evidence>
<dbReference type="OrthoDB" id="306218at2759"/>
<reference evidence="28" key="1">
    <citation type="submission" date="2022-08" db="UniProtKB">
        <authorList>
            <consortium name="EnsemblMetazoa"/>
        </authorList>
    </citation>
    <scope>IDENTIFICATION</scope>
    <source>
        <strain evidence="28">05x7-T-G4-1.051#20</strain>
    </source>
</reference>
<dbReference type="GO" id="GO:0005524">
    <property type="term" value="F:ATP binding"/>
    <property type="evidence" value="ECO:0007669"/>
    <property type="project" value="UniProtKB-UniRule"/>
</dbReference>
<evidence type="ECO:0000313" key="29">
    <source>
        <dbReference type="Proteomes" id="UP000005408"/>
    </source>
</evidence>
<evidence type="ECO:0000256" key="11">
    <source>
        <dbReference type="ARBA" id="ARBA00022801"/>
    </source>
</evidence>
<dbReference type="RefSeq" id="XP_034338102.1">
    <property type="nucleotide sequence ID" value="XM_034482211.2"/>
</dbReference>
<dbReference type="OMA" id="AWVAVCT"/>
<evidence type="ECO:0000256" key="19">
    <source>
        <dbReference type="ARBA" id="ARBA00023242"/>
    </source>
</evidence>
<keyword evidence="6 22" id="KW-0540">Nuclease</keyword>
<evidence type="ECO:0000256" key="14">
    <source>
        <dbReference type="ARBA" id="ARBA00023004"/>
    </source>
</evidence>
<dbReference type="GO" id="GO:0003677">
    <property type="term" value="F:DNA binding"/>
    <property type="evidence" value="ECO:0007669"/>
    <property type="project" value="UniProtKB-UniRule"/>
</dbReference>
<dbReference type="EnsemblMetazoa" id="G21536.1">
    <property type="protein sequence ID" value="G21536.1:cds"/>
    <property type="gene ID" value="G21536"/>
</dbReference>
<evidence type="ECO:0000256" key="1">
    <source>
        <dbReference type="ARBA" id="ARBA00001966"/>
    </source>
</evidence>
<keyword evidence="15 22" id="KW-0411">Iron-sulfur</keyword>
<dbReference type="Gene3D" id="3.90.320.10">
    <property type="match status" value="1"/>
</dbReference>
<dbReference type="GO" id="GO:0005694">
    <property type="term" value="C:chromosome"/>
    <property type="evidence" value="ECO:0007669"/>
    <property type="project" value="UniProtKB-SubCell"/>
</dbReference>
<feature type="domain" description="DNA2/NAM7 helicase-like C-terminal" evidence="26">
    <location>
        <begin position="1331"/>
        <end position="1543"/>
    </location>
</feature>
<protein>
    <recommendedName>
        <fullName evidence="22">DNA replication ATP-dependent helicase/nuclease</fullName>
        <ecNumber evidence="22">3.1.-.-</ecNumber>
        <ecNumber evidence="22">3.6.4.12</ecNumber>
    </recommendedName>
</protein>
<dbReference type="InterPro" id="IPR014808">
    <property type="entry name" value="DNA_replication_fac_Dna2_N"/>
</dbReference>
<evidence type="ECO:0000256" key="6">
    <source>
        <dbReference type="ARBA" id="ARBA00022722"/>
    </source>
</evidence>
<evidence type="ECO:0000256" key="20">
    <source>
        <dbReference type="ARBA" id="ARBA00023268"/>
    </source>
</evidence>
<dbReference type="CDD" id="cd22318">
    <property type="entry name" value="DNA2_N-like"/>
    <property type="match status" value="1"/>
</dbReference>
<dbReference type="EC" id="3.1.-.-" evidence="22"/>
<dbReference type="KEGG" id="crg:105332648"/>
<dbReference type="InterPro" id="IPR026851">
    <property type="entry name" value="Dna2/JHS1_DEXXQ-box"/>
</dbReference>
<keyword evidence="13 22" id="KW-0067">ATP-binding</keyword>
<evidence type="ECO:0000256" key="15">
    <source>
        <dbReference type="ARBA" id="ARBA00023014"/>
    </source>
</evidence>
<sequence>MGKVKKTPIKDEKQQKISSFFQQGGTKNIKPSNSELFTTLGTKSSSVASNLSLKKKQSTESLATAEKSNILHNTCNPPSTCVNSRISEALEGEQIDDKVSCKEPIVIPETQLFKSPAGYQQKDKKFDSLSDCEEIIIPDTPEDSKVEAKGKKIFGRSFLTSSAAVGKKPGLTKAEIIQKKRLSRARKSLVSISLNSPLNVAVKESEGNSKADVKGEMKEEEAVLIDDLEEQGPVVDLEAYFDEEASKVENESCTKTKIKECSQEEAVEEMEEENIESDVENICDSSLNPADAETPTKMYESSIKRMSKTGESPDAKRLPAEEDSVNGNDSLATANKESVKRNLSSFKVNEKRKKIKPKVSAVNNYQLTMRVHRKNDRENVSTVNDDVLGELLGELDSKSNSDSLTVIDQNTPLTTLKLKSRKSLSKSLNKNPVVMKPAEISEHEQKLFQSLDKEVHKEFSAPMEVGASDGNESKSMPCTSLSMKLKSSLSTCKTVQGTDRDVDIEMVGTPPVNSEILPSATQNIKEFASQQPKVPPLVEDIEEFHSQMDDSLCDGLDALSPFKVNDKSSVMKPADAEIPVCHRYGRYSVVKKHYENHEITLEVKAFGSEEMKTCVLCGFWSDTQIEEGDTVHILGMFDGSGLCRISDKDGFIVVNPDLLLSGTTVVSSLFCMRKSILNDKFKGCDKGNIQMLYGSIIHSVFQQVLRRQIFEENQIVTEAESTMKQSKYIHDMYGNGVTDLQVMEEIKKYVPPLQAWLQKHTQYTQSMMGGQSKTGSNITITAVKDIEENIWSPRFGVKGKIDLTVDVKLNKNQRGTVPLELKTGRATFSMEHKGQVTLYSMMSSDRRPDPGQGLLLYLKQPEMKMIEVDHLNKRGIINLRNEMAYYLSQQIRGVTSEDGHVTYSLGRLPEPINNPRACGKCPQLLNCALYQKNVENRTLSEGHTMQKLVPDTLGHLSPSHMDYFLHWCLLLDLENKSGRKSGGLQEIWCLTGPEREKKGDCLSRLTVLPHKTENIQDQESVFIHFHRDTGPNFPSLSSVGLLKHDYVIVTAENSEFIAVCAGSITDISEEEVVLLTERESLQRLTSLKSHLFRLDRYDSYSTSGIFYSNLSRLLSDEPVSCRLRELLIEKKKPEFVLKMSKGEIEKVKEAFKRLNKPQKTAILKVLMSKDYVLIKGYPGTGKTSTIVALVKVLTLLGHSVLLTSYTHSAVDNILLKLIKEKVNFVRLGRTSKIHSQVQPYGAEKLTENISNVADLREFYSSQRVVATTALGMTHPVFTQRRFDVCIMDEASQILQPASLGPLFNTHKFVLVGDPKQLPPVVQSKEARGLGMDESLFLRLENGPATFELNLQYRMNRDIMYLSNTLVYNGCLKCGNESVANNRLKWAKDGQLEKVFEEYSWMTSVLCDDPYKAALFLDTEKVPAKEERDSSGLIKNVIEAQIVKCLVKSFIEIGVTENDVGVIAPYRKQVTVIRDLLTCNPGVEVNTVDQYQGRDKDIIIISLTRSFTSAKDAETKSGELLKDIRRLNVALTRAKKMLILVGHINSLKSYPPLQSVIEILQEKNSIVGLPHEAHLSFTK</sequence>
<feature type="region of interest" description="Disordered" evidence="23">
    <location>
        <begin position="302"/>
        <end position="352"/>
    </location>
</feature>
<evidence type="ECO:0000256" key="7">
    <source>
        <dbReference type="ARBA" id="ARBA00022723"/>
    </source>
</evidence>
<dbReference type="Gene3D" id="3.40.50.300">
    <property type="entry name" value="P-loop containing nucleotide triphosphate hydrolases"/>
    <property type="match status" value="2"/>
</dbReference>
<keyword evidence="19 22" id="KW-0539">Nucleus</keyword>
<accession>A0A8W8JZX6</accession>
<keyword evidence="5 22" id="KW-0235">DNA replication</keyword>
<dbReference type="GO" id="GO:0017108">
    <property type="term" value="F:5'-flap endonuclease activity"/>
    <property type="evidence" value="ECO:0007669"/>
    <property type="project" value="UniProtKB-UniRule"/>
</dbReference>
<keyword evidence="18 22" id="KW-0234">DNA repair</keyword>
<keyword evidence="22" id="KW-0158">Chromosome</keyword>
<feature type="domain" description="DNA2/NAM7 helicase helicase" evidence="25">
    <location>
        <begin position="1154"/>
        <end position="1250"/>
    </location>
</feature>
<evidence type="ECO:0000256" key="22">
    <source>
        <dbReference type="RuleBase" id="RU367041"/>
    </source>
</evidence>
<dbReference type="GO" id="GO:0005739">
    <property type="term" value="C:mitochondrion"/>
    <property type="evidence" value="ECO:0007669"/>
    <property type="project" value="UniProtKB-SubCell"/>
</dbReference>
<evidence type="ECO:0000256" key="8">
    <source>
        <dbReference type="ARBA" id="ARBA00022741"/>
    </source>
</evidence>
<feature type="domain" description="DNA2/NAM7 helicase helicase" evidence="25">
    <location>
        <begin position="1256"/>
        <end position="1324"/>
    </location>
</feature>
<evidence type="ECO:0000256" key="21">
    <source>
        <dbReference type="ARBA" id="ARBA00047995"/>
    </source>
</evidence>
<keyword evidence="4 22" id="KW-0004">4Fe-4S</keyword>
<dbReference type="PANTHER" id="PTHR10887">
    <property type="entry name" value="DNA2/NAM7 HELICASE FAMILY"/>
    <property type="match status" value="1"/>
</dbReference>
<keyword evidence="7 22" id="KW-0479">Metal-binding</keyword>
<keyword evidence="17" id="KW-0496">Mitochondrion</keyword>
<evidence type="ECO:0000256" key="16">
    <source>
        <dbReference type="ARBA" id="ARBA00023125"/>
    </source>
</evidence>
<evidence type="ECO:0000256" key="2">
    <source>
        <dbReference type="ARBA" id="ARBA00004173"/>
    </source>
</evidence>
<keyword evidence="16 22" id="KW-0238">DNA-binding</keyword>
<proteinExistence type="inferred from homology"/>
<dbReference type="Pfam" id="PF13086">
    <property type="entry name" value="AAA_11"/>
    <property type="match status" value="2"/>
</dbReference>
<dbReference type="InterPro" id="IPR011604">
    <property type="entry name" value="PDDEXK-like_dom_sf"/>
</dbReference>
<dbReference type="InterPro" id="IPR041679">
    <property type="entry name" value="DNA2/NAM7-like_C"/>
</dbReference>
<organism evidence="28 29">
    <name type="scientific">Magallana gigas</name>
    <name type="common">Pacific oyster</name>
    <name type="synonym">Crassostrea gigas</name>
    <dbReference type="NCBI Taxonomy" id="29159"/>
    <lineage>
        <taxon>Eukaryota</taxon>
        <taxon>Metazoa</taxon>
        <taxon>Spiralia</taxon>
        <taxon>Lophotrochozoa</taxon>
        <taxon>Mollusca</taxon>
        <taxon>Bivalvia</taxon>
        <taxon>Autobranchia</taxon>
        <taxon>Pteriomorphia</taxon>
        <taxon>Ostreida</taxon>
        <taxon>Ostreoidea</taxon>
        <taxon>Ostreidae</taxon>
        <taxon>Magallana</taxon>
    </lineage>
</organism>
<evidence type="ECO:0000256" key="12">
    <source>
        <dbReference type="ARBA" id="ARBA00022806"/>
    </source>
</evidence>
<name>A0A8W8JZX6_MAGGI</name>
<keyword evidence="10 22" id="KW-0227">DNA damage</keyword>
<feature type="compositionally biased region" description="Polar residues" evidence="23">
    <location>
        <begin position="325"/>
        <end position="347"/>
    </location>
</feature>
<dbReference type="GeneID" id="105332648"/>
<dbReference type="Proteomes" id="UP000005408">
    <property type="component" value="Unassembled WGS sequence"/>
</dbReference>
<evidence type="ECO:0000256" key="10">
    <source>
        <dbReference type="ARBA" id="ARBA00022763"/>
    </source>
</evidence>
<keyword evidence="29" id="KW-1185">Reference proteome</keyword>
<keyword evidence="14 22" id="KW-0408">Iron</keyword>
<dbReference type="FunFam" id="3.40.50.300:FF:000789">
    <property type="entry name" value="DNA replication ATP-dependent helicase/nuclease DNA2"/>
    <property type="match status" value="1"/>
</dbReference>
<feature type="domain" description="DNA replication factor Dna2 N-terminal" evidence="24">
    <location>
        <begin position="608"/>
        <end position="807"/>
    </location>
</feature>
<dbReference type="GO" id="GO:0051539">
    <property type="term" value="F:4 iron, 4 sulfur cluster binding"/>
    <property type="evidence" value="ECO:0007669"/>
    <property type="project" value="UniProtKB-UniRule"/>
</dbReference>
<evidence type="ECO:0000259" key="26">
    <source>
        <dbReference type="Pfam" id="PF13087"/>
    </source>
</evidence>
<dbReference type="GO" id="GO:0006281">
    <property type="term" value="P:DNA repair"/>
    <property type="evidence" value="ECO:0007669"/>
    <property type="project" value="UniProtKB-KW"/>
</dbReference>
<dbReference type="Pfam" id="PF13087">
    <property type="entry name" value="AAA_12"/>
    <property type="match status" value="1"/>
</dbReference>
<dbReference type="InterPro" id="IPR041677">
    <property type="entry name" value="DNA2/NAM7_AAA_11"/>
</dbReference>
<dbReference type="Pfam" id="PF21123">
    <property type="entry name" value="Dna2_Rift"/>
    <property type="match status" value="1"/>
</dbReference>
<dbReference type="InterPro" id="IPR027417">
    <property type="entry name" value="P-loop_NTPase"/>
</dbReference>
<dbReference type="GO" id="GO:0071932">
    <property type="term" value="P:replication fork reversal"/>
    <property type="evidence" value="ECO:0007669"/>
    <property type="project" value="TreeGrafter"/>
</dbReference>
<dbReference type="InterPro" id="IPR045055">
    <property type="entry name" value="DNA2/NAM7-like"/>
</dbReference>
<dbReference type="GO" id="GO:0046872">
    <property type="term" value="F:metal ion binding"/>
    <property type="evidence" value="ECO:0007669"/>
    <property type="project" value="UniProtKB-UniRule"/>
</dbReference>
<comment type="catalytic activity">
    <reaction evidence="21 22">
        <text>ATP + H2O = ADP + phosphate + H(+)</text>
        <dbReference type="Rhea" id="RHEA:13065"/>
        <dbReference type="ChEBI" id="CHEBI:15377"/>
        <dbReference type="ChEBI" id="CHEBI:15378"/>
        <dbReference type="ChEBI" id="CHEBI:30616"/>
        <dbReference type="ChEBI" id="CHEBI:43474"/>
        <dbReference type="ChEBI" id="CHEBI:456216"/>
        <dbReference type="EC" id="3.6.4.12"/>
    </reaction>
</comment>
<feature type="compositionally biased region" description="Basic and acidic residues" evidence="23">
    <location>
        <begin position="311"/>
        <end position="320"/>
    </location>
</feature>
<keyword evidence="11 22" id="KW-0378">Hydrolase</keyword>
<keyword evidence="12 22" id="KW-0347">Helicase</keyword>
<dbReference type="PANTHER" id="PTHR10887:SF433">
    <property type="entry name" value="DNA REPLICATION ATP-DEPENDENT HELICASE_NUCLEASE DNA2"/>
    <property type="match status" value="1"/>
</dbReference>
<dbReference type="InterPro" id="IPR048459">
    <property type="entry name" value="DNA2_Rift"/>
</dbReference>
<dbReference type="SUPFAM" id="SSF52540">
    <property type="entry name" value="P-loop containing nucleoside triphosphate hydrolases"/>
    <property type="match status" value="1"/>
</dbReference>
<keyword evidence="9" id="KW-0255">Endonuclease</keyword>
<keyword evidence="8 22" id="KW-0547">Nucleotide-binding</keyword>
<dbReference type="CDD" id="cd18041">
    <property type="entry name" value="DEXXQc_DNA2"/>
    <property type="match status" value="1"/>
</dbReference>
<dbReference type="GO" id="GO:0005634">
    <property type="term" value="C:nucleus"/>
    <property type="evidence" value="ECO:0007669"/>
    <property type="project" value="UniProtKB-SubCell"/>
</dbReference>
<evidence type="ECO:0000256" key="13">
    <source>
        <dbReference type="ARBA" id="ARBA00022840"/>
    </source>
</evidence>
<evidence type="ECO:0000256" key="18">
    <source>
        <dbReference type="ARBA" id="ARBA00023204"/>
    </source>
</evidence>
<comment type="cofactor">
    <cofactor evidence="1">
        <name>[4Fe-4S] cluster</name>
        <dbReference type="ChEBI" id="CHEBI:49883"/>
    </cofactor>
</comment>
<evidence type="ECO:0000256" key="5">
    <source>
        <dbReference type="ARBA" id="ARBA00022705"/>
    </source>
</evidence>
<keyword evidence="20 22" id="KW-0511">Multifunctional enzyme</keyword>
<evidence type="ECO:0000256" key="3">
    <source>
        <dbReference type="ARBA" id="ARBA00007913"/>
    </source>
</evidence>
<evidence type="ECO:0000256" key="4">
    <source>
        <dbReference type="ARBA" id="ARBA00022485"/>
    </source>
</evidence>
<dbReference type="EC" id="3.6.4.12" evidence="22"/>
<dbReference type="GO" id="GO:0033567">
    <property type="term" value="P:DNA replication, Okazaki fragment processing"/>
    <property type="evidence" value="ECO:0007669"/>
    <property type="project" value="UniProtKB-UniRule"/>
</dbReference>
<dbReference type="Pfam" id="PF08696">
    <property type="entry name" value="Dna2"/>
    <property type="match status" value="1"/>
</dbReference>
<evidence type="ECO:0000259" key="27">
    <source>
        <dbReference type="Pfam" id="PF21123"/>
    </source>
</evidence>
<evidence type="ECO:0000259" key="25">
    <source>
        <dbReference type="Pfam" id="PF13086"/>
    </source>
</evidence>
<comment type="similarity">
    <text evidence="3 22">Belongs to the DNA2/NAM7 helicase family.</text>
</comment>
<dbReference type="InterPro" id="IPR047187">
    <property type="entry name" value="SF1_C_Upf1"/>
</dbReference>
<evidence type="ECO:0000256" key="17">
    <source>
        <dbReference type="ARBA" id="ARBA00023128"/>
    </source>
</evidence>
<dbReference type="GO" id="GO:0017116">
    <property type="term" value="F:single-stranded DNA helicase activity"/>
    <property type="evidence" value="ECO:0007669"/>
    <property type="project" value="UniProtKB-UniRule"/>
</dbReference>
<evidence type="ECO:0000256" key="23">
    <source>
        <dbReference type="SAM" id="MobiDB-lite"/>
    </source>
</evidence>
<evidence type="ECO:0000256" key="9">
    <source>
        <dbReference type="ARBA" id="ARBA00022759"/>
    </source>
</evidence>
<comment type="subcellular location">
    <subcellularLocation>
        <location evidence="2">Mitochondrion</location>
    </subcellularLocation>
    <subcellularLocation>
        <location evidence="22">Nucleus</location>
    </subcellularLocation>
    <subcellularLocation>
        <location evidence="22">Chromosome</location>
    </subcellularLocation>
</comment>
<dbReference type="CDD" id="cd18808">
    <property type="entry name" value="SF1_C_Upf1"/>
    <property type="match status" value="1"/>
</dbReference>